<keyword evidence="2" id="KW-1185">Reference proteome</keyword>
<protein>
    <submittedName>
        <fullName evidence="1">Uncharacterized protein</fullName>
    </submittedName>
</protein>
<evidence type="ECO:0000313" key="2">
    <source>
        <dbReference type="Proteomes" id="UP000546200"/>
    </source>
</evidence>
<name>A0A7W9BDM7_9SPHN</name>
<organism evidence="1 2">
    <name type="scientific">Sphingomonas aerophila</name>
    <dbReference type="NCBI Taxonomy" id="1344948"/>
    <lineage>
        <taxon>Bacteria</taxon>
        <taxon>Pseudomonadati</taxon>
        <taxon>Pseudomonadota</taxon>
        <taxon>Alphaproteobacteria</taxon>
        <taxon>Sphingomonadales</taxon>
        <taxon>Sphingomonadaceae</taxon>
        <taxon>Sphingomonas</taxon>
    </lineage>
</organism>
<dbReference type="EMBL" id="JACIJK010000006">
    <property type="protein sequence ID" value="MBB5715217.1"/>
    <property type="molecule type" value="Genomic_DNA"/>
</dbReference>
<comment type="caution">
    <text evidence="1">The sequence shown here is derived from an EMBL/GenBank/DDBJ whole genome shotgun (WGS) entry which is preliminary data.</text>
</comment>
<dbReference type="Proteomes" id="UP000546200">
    <property type="component" value="Unassembled WGS sequence"/>
</dbReference>
<sequence length="119" mass="13051">MGVSQYSRIASCIATELSVYGLVEGALAATHIVNIHATSLTGFERGELLDGAAYIQRTARMFQRQDARRFERTTARSAAAAQIETPHYTCSDDMFAWPVTKAEQVAIPAARPFQISTIK</sequence>
<reference evidence="1 2" key="1">
    <citation type="submission" date="2020-08" db="EMBL/GenBank/DDBJ databases">
        <title>Genomic Encyclopedia of Type Strains, Phase IV (KMG-IV): sequencing the most valuable type-strain genomes for metagenomic binning, comparative biology and taxonomic classification.</title>
        <authorList>
            <person name="Goeker M."/>
        </authorList>
    </citation>
    <scope>NUCLEOTIDE SEQUENCE [LARGE SCALE GENOMIC DNA]</scope>
    <source>
        <strain evidence="1 2">DSM 100044</strain>
    </source>
</reference>
<dbReference type="AlphaFoldDB" id="A0A7W9BDM7"/>
<accession>A0A7W9BDM7</accession>
<proteinExistence type="predicted"/>
<gene>
    <name evidence="1" type="ORF">FHS94_002063</name>
</gene>
<evidence type="ECO:0000313" key="1">
    <source>
        <dbReference type="EMBL" id="MBB5715217.1"/>
    </source>
</evidence>